<name>A0A158I9Z7_CABSO</name>
<gene>
    <name evidence="4" type="ORF">AWB64_05820</name>
</gene>
<evidence type="ECO:0000256" key="2">
    <source>
        <dbReference type="ARBA" id="ARBA00038115"/>
    </source>
</evidence>
<dbReference type="Proteomes" id="UP000054893">
    <property type="component" value="Unassembled WGS sequence"/>
</dbReference>
<dbReference type="OrthoDB" id="192696at2"/>
<reference evidence="4 5" key="1">
    <citation type="submission" date="2016-01" db="EMBL/GenBank/DDBJ databases">
        <authorList>
            <person name="Oliw E.H."/>
        </authorList>
    </citation>
    <scope>NUCLEOTIDE SEQUENCE [LARGE SCALE GENOMIC DNA]</scope>
    <source>
        <strain evidence="4">LMG 22029</strain>
    </source>
</reference>
<feature type="domain" description="AB hydrolase-1" evidence="3">
    <location>
        <begin position="58"/>
        <end position="190"/>
    </location>
</feature>
<organism evidence="4 5">
    <name type="scientific">Caballeronia sordidicola</name>
    <name type="common">Burkholderia sordidicola</name>
    <dbReference type="NCBI Taxonomy" id="196367"/>
    <lineage>
        <taxon>Bacteria</taxon>
        <taxon>Pseudomonadati</taxon>
        <taxon>Pseudomonadota</taxon>
        <taxon>Betaproteobacteria</taxon>
        <taxon>Burkholderiales</taxon>
        <taxon>Burkholderiaceae</taxon>
        <taxon>Caballeronia</taxon>
    </lineage>
</organism>
<dbReference type="PANTHER" id="PTHR22946">
    <property type="entry name" value="DIENELACTONE HYDROLASE DOMAIN-CONTAINING PROTEIN-RELATED"/>
    <property type="match status" value="1"/>
</dbReference>
<evidence type="ECO:0000256" key="1">
    <source>
        <dbReference type="ARBA" id="ARBA00022801"/>
    </source>
</evidence>
<accession>A0A158I9Z7</accession>
<dbReference type="GO" id="GO:0052689">
    <property type="term" value="F:carboxylic ester hydrolase activity"/>
    <property type="evidence" value="ECO:0007669"/>
    <property type="project" value="UniProtKB-ARBA"/>
</dbReference>
<dbReference type="AlphaFoldDB" id="A0A158I9Z7"/>
<evidence type="ECO:0000313" key="4">
    <source>
        <dbReference type="EMBL" id="SAL53408.1"/>
    </source>
</evidence>
<dbReference type="InterPro" id="IPR050261">
    <property type="entry name" value="FrsA_esterase"/>
</dbReference>
<dbReference type="ESTHER" id="9burk-a0a158i9z7">
    <property type="family name" value="UCP031982"/>
</dbReference>
<dbReference type="Pfam" id="PF00561">
    <property type="entry name" value="Abhydrolase_1"/>
    <property type="match status" value="1"/>
</dbReference>
<evidence type="ECO:0000259" key="3">
    <source>
        <dbReference type="Pfam" id="PF00561"/>
    </source>
</evidence>
<dbReference type="SUPFAM" id="SSF53474">
    <property type="entry name" value="alpha/beta-Hydrolases"/>
    <property type="match status" value="1"/>
</dbReference>
<dbReference type="PANTHER" id="PTHR22946:SF9">
    <property type="entry name" value="POLYKETIDE TRANSFERASE AF380"/>
    <property type="match status" value="1"/>
</dbReference>
<proteinExistence type="inferred from homology"/>
<dbReference type="EMBL" id="FCOC02000031">
    <property type="protein sequence ID" value="SAL53408.1"/>
    <property type="molecule type" value="Genomic_DNA"/>
</dbReference>
<dbReference type="RefSeq" id="WP_060858788.1">
    <property type="nucleotide sequence ID" value="NZ_FCOC02000031.1"/>
</dbReference>
<dbReference type="InterPro" id="IPR000073">
    <property type="entry name" value="AB_hydrolase_1"/>
</dbReference>
<keyword evidence="1 4" id="KW-0378">Hydrolase</keyword>
<evidence type="ECO:0000313" key="5">
    <source>
        <dbReference type="Proteomes" id="UP000054893"/>
    </source>
</evidence>
<protein>
    <submittedName>
        <fullName evidence="4">Dienelactone hydrolase-like protein</fullName>
    </submittedName>
</protein>
<dbReference type="Gene3D" id="3.40.50.1820">
    <property type="entry name" value="alpha/beta hydrolase"/>
    <property type="match status" value="1"/>
</dbReference>
<dbReference type="InterPro" id="IPR016986">
    <property type="entry name" value="UCP031982_abhydr"/>
</dbReference>
<dbReference type="InterPro" id="IPR029058">
    <property type="entry name" value="AB_hydrolase_fold"/>
</dbReference>
<comment type="similarity">
    <text evidence="2">Belongs to the AB hydrolase superfamily. FUS2 hydrolase family.</text>
</comment>
<sequence length="288" mass="30579">MNSGLRSVQIEDHDRAITFACIVQYPTLAAASGTTLGPYTFDATLDAPIASGLFPVCLISHGGGGSHLLYRSIGTHLSRRGFIVLSPEHPGDNNNDRSLSNTDESAVARPRHMSLALDALLADPFFRLSADACRVGIVGHSMGGFTALALAGGHAWSRSGQPLPVTADSRIGAAVLLAPATDWFMVPGALDSVVTPLLVMAGERDPVMPPDAIQRALARLPAGTPLEMIVVPGAGHFSFLSPFPVAMQRADFPPASDPEGFDREQFHEVLPVLVHDFLVRTLGVRFDE</sequence>
<dbReference type="PIRSF" id="PIRSF031982">
    <property type="entry name" value="UCP031982_abhydr"/>
    <property type="match status" value="1"/>
</dbReference>